<keyword evidence="2" id="KW-0808">Transferase</keyword>
<evidence type="ECO:0000313" key="5">
    <source>
        <dbReference type="Proteomes" id="UP001430455"/>
    </source>
</evidence>
<dbReference type="Pfam" id="PF13641">
    <property type="entry name" value="Glyco_tranf_2_3"/>
    <property type="match status" value="1"/>
</dbReference>
<feature type="transmembrane region" description="Helical" evidence="3">
    <location>
        <begin position="414"/>
        <end position="434"/>
    </location>
</feature>
<name>A0AAW4PAV6_9EURY</name>
<feature type="transmembrane region" description="Helical" evidence="3">
    <location>
        <begin position="69"/>
        <end position="90"/>
    </location>
</feature>
<accession>A0AAW4PAV6</accession>
<dbReference type="Gene3D" id="3.90.550.10">
    <property type="entry name" value="Spore Coat Polysaccharide Biosynthesis Protein SpsA, Chain A"/>
    <property type="match status" value="1"/>
</dbReference>
<dbReference type="EMBL" id="RKLT01000002">
    <property type="protein sequence ID" value="MBX0294888.1"/>
    <property type="molecule type" value="Genomic_DNA"/>
</dbReference>
<sequence>MGRGREGVSKQLLVVVALIVISFTVFVAFLPRDILAVIVVTTLLAISYFGGAVYLTTHADRIPDRLKHASLIWTVLFPVTTVVVVLANIWKDVPLTALLFTFALLFVFVYYWLVVPLALVQKLRQQNWTRPEKEWPPLTVLVPAYNEEQYVGRCLDAIAAADYPAAVDVVVVDDGSTDGTYVEALAHATPTTTVVKQPNGGKHAALNTGLELAETELLVSVDADSTIDPKALRSLVAEFDRHPTAGAIAGNVKVGNRGTFVTDLQALEYIVGINTFRRAFDLLGVVTVVPGSLGAFRREALLSVGGYSGETLTEDFDLTIEILKAGHTIHASEGVVYTEGPETWRDLYHQRLRWFRGNIQTLVKHVEVFSDSRFGLLHRLGFPYVFLSLSFLPLLGIVVFGLIVLSVVDGSAPLLLVIAAFFVLLQLLLSVLAIEIEGEDVRLAALAPFSILGFKQFLDVVLLKSLADVFLGNDLRWKNVRRARQRGSATRNASERSPER</sequence>
<dbReference type="InterPro" id="IPR029044">
    <property type="entry name" value="Nucleotide-diphossugar_trans"/>
</dbReference>
<proteinExistence type="predicted"/>
<keyword evidence="1" id="KW-0328">Glycosyltransferase</keyword>
<dbReference type="SUPFAM" id="SSF53448">
    <property type="entry name" value="Nucleotide-diphospho-sugar transferases"/>
    <property type="match status" value="1"/>
</dbReference>
<evidence type="ECO:0000313" key="4">
    <source>
        <dbReference type="EMBL" id="MBX0294888.1"/>
    </source>
</evidence>
<organism evidence="4 5">
    <name type="scientific">Haloarcula nitratireducens</name>
    <dbReference type="NCBI Taxonomy" id="2487749"/>
    <lineage>
        <taxon>Archaea</taxon>
        <taxon>Methanobacteriati</taxon>
        <taxon>Methanobacteriota</taxon>
        <taxon>Stenosarchaea group</taxon>
        <taxon>Halobacteria</taxon>
        <taxon>Halobacteriales</taxon>
        <taxon>Haloarculaceae</taxon>
        <taxon>Haloarcula</taxon>
    </lineage>
</organism>
<comment type="caution">
    <text evidence="4">The sequence shown here is derived from an EMBL/GenBank/DDBJ whole genome shotgun (WGS) entry which is preliminary data.</text>
</comment>
<dbReference type="AlphaFoldDB" id="A0AAW4PAV6"/>
<feature type="transmembrane region" description="Helical" evidence="3">
    <location>
        <begin position="96"/>
        <end position="120"/>
    </location>
</feature>
<evidence type="ECO:0000256" key="2">
    <source>
        <dbReference type="ARBA" id="ARBA00022679"/>
    </source>
</evidence>
<evidence type="ECO:0000256" key="3">
    <source>
        <dbReference type="SAM" id="Phobius"/>
    </source>
</evidence>
<feature type="transmembrane region" description="Helical" evidence="3">
    <location>
        <begin position="382"/>
        <end position="408"/>
    </location>
</feature>
<dbReference type="GO" id="GO:0016757">
    <property type="term" value="F:glycosyltransferase activity"/>
    <property type="evidence" value="ECO:0007669"/>
    <property type="project" value="UniProtKB-KW"/>
</dbReference>
<feature type="transmembrane region" description="Helical" evidence="3">
    <location>
        <begin position="12"/>
        <end position="30"/>
    </location>
</feature>
<dbReference type="CDD" id="cd06423">
    <property type="entry name" value="CESA_like"/>
    <property type="match status" value="1"/>
</dbReference>
<dbReference type="PANTHER" id="PTHR43630:SF1">
    <property type="entry name" value="POLY-BETA-1,6-N-ACETYL-D-GLUCOSAMINE SYNTHASE"/>
    <property type="match status" value="1"/>
</dbReference>
<reference evidence="4 5" key="1">
    <citation type="submission" date="2021-06" db="EMBL/GenBank/DDBJ databases">
        <title>Halomicroarcula sp. a new haloarchaeum isolated from saline soil.</title>
        <authorList>
            <person name="Duran-Viseras A."/>
            <person name="Sanchez-Porro C."/>
            <person name="Ventosa A."/>
        </authorList>
    </citation>
    <scope>NUCLEOTIDE SEQUENCE [LARGE SCALE GENOMIC DNA]</scope>
    <source>
        <strain evidence="4 5">F27</strain>
    </source>
</reference>
<keyword evidence="3" id="KW-1133">Transmembrane helix</keyword>
<gene>
    <name evidence="4" type="ORF">EGH23_08365</name>
</gene>
<protein>
    <submittedName>
        <fullName evidence="4">Glycosyltransferase family 2 protein</fullName>
    </submittedName>
</protein>
<keyword evidence="3" id="KW-0472">Membrane</keyword>
<dbReference type="PANTHER" id="PTHR43630">
    <property type="entry name" value="POLY-BETA-1,6-N-ACETYL-D-GLUCOSAMINE SYNTHASE"/>
    <property type="match status" value="1"/>
</dbReference>
<dbReference type="RefSeq" id="WP_220579546.1">
    <property type="nucleotide sequence ID" value="NZ_RKLT01000002.1"/>
</dbReference>
<evidence type="ECO:0000256" key="1">
    <source>
        <dbReference type="ARBA" id="ARBA00022676"/>
    </source>
</evidence>
<keyword evidence="3" id="KW-0812">Transmembrane</keyword>
<feature type="transmembrane region" description="Helical" evidence="3">
    <location>
        <begin position="36"/>
        <end position="57"/>
    </location>
</feature>
<dbReference type="Proteomes" id="UP001430455">
    <property type="component" value="Unassembled WGS sequence"/>
</dbReference>
<keyword evidence="5" id="KW-1185">Reference proteome</keyword>